<feature type="domain" description="DUF6589" evidence="2">
    <location>
        <begin position="3"/>
        <end position="97"/>
    </location>
</feature>
<sequence>MDCAEVLIRWRYELPEKLRRALERSWFINRWGIRGRLIAADLYLEQLNFWVKCVCVASGAGVTVDYIIRKGSACVEAFRDVTHMVANFFGDPDRSRRSKGVKFNQDIEALVTEMQRLKFHKVRTIKHFVPAPPKKAPKVAPKNPAPIQPPRSAIIDVFVKGAEEWNGKFTEFIKSTTYDPALGGYPPPASSDSGSGPRDTTLDTGTAFDNTENPLTFDTLMDLHTSEDPAEMTGVGRRWRF</sequence>
<comment type="caution">
    <text evidence="3">The sequence shown here is derived from an EMBL/GenBank/DDBJ whole genome shotgun (WGS) entry which is preliminary data.</text>
</comment>
<feature type="region of interest" description="Disordered" evidence="1">
    <location>
        <begin position="180"/>
        <end position="213"/>
    </location>
</feature>
<dbReference type="Proteomes" id="UP001215598">
    <property type="component" value="Unassembled WGS sequence"/>
</dbReference>
<reference evidence="3" key="1">
    <citation type="submission" date="2023-03" db="EMBL/GenBank/DDBJ databases">
        <title>Massive genome expansion in bonnet fungi (Mycena s.s.) driven by repeated elements and novel gene families across ecological guilds.</title>
        <authorList>
            <consortium name="Lawrence Berkeley National Laboratory"/>
            <person name="Harder C.B."/>
            <person name="Miyauchi S."/>
            <person name="Viragh M."/>
            <person name="Kuo A."/>
            <person name="Thoen E."/>
            <person name="Andreopoulos B."/>
            <person name="Lu D."/>
            <person name="Skrede I."/>
            <person name="Drula E."/>
            <person name="Henrissat B."/>
            <person name="Morin E."/>
            <person name="Kohler A."/>
            <person name="Barry K."/>
            <person name="LaButti K."/>
            <person name="Morin E."/>
            <person name="Salamov A."/>
            <person name="Lipzen A."/>
            <person name="Mereny Z."/>
            <person name="Hegedus B."/>
            <person name="Baldrian P."/>
            <person name="Stursova M."/>
            <person name="Weitz H."/>
            <person name="Taylor A."/>
            <person name="Grigoriev I.V."/>
            <person name="Nagy L.G."/>
            <person name="Martin F."/>
            <person name="Kauserud H."/>
        </authorList>
    </citation>
    <scope>NUCLEOTIDE SEQUENCE</scope>
    <source>
        <strain evidence="3">CBHHK182m</strain>
    </source>
</reference>
<organism evidence="3 4">
    <name type="scientific">Mycena metata</name>
    <dbReference type="NCBI Taxonomy" id="1033252"/>
    <lineage>
        <taxon>Eukaryota</taxon>
        <taxon>Fungi</taxon>
        <taxon>Dikarya</taxon>
        <taxon>Basidiomycota</taxon>
        <taxon>Agaricomycotina</taxon>
        <taxon>Agaricomycetes</taxon>
        <taxon>Agaricomycetidae</taxon>
        <taxon>Agaricales</taxon>
        <taxon>Marasmiineae</taxon>
        <taxon>Mycenaceae</taxon>
        <taxon>Mycena</taxon>
    </lineage>
</organism>
<feature type="compositionally biased region" description="Polar residues" evidence="1">
    <location>
        <begin position="202"/>
        <end position="213"/>
    </location>
</feature>
<dbReference type="Pfam" id="PF20231">
    <property type="entry name" value="DUF6589"/>
    <property type="match status" value="1"/>
</dbReference>
<evidence type="ECO:0000259" key="2">
    <source>
        <dbReference type="Pfam" id="PF20231"/>
    </source>
</evidence>
<evidence type="ECO:0000256" key="1">
    <source>
        <dbReference type="SAM" id="MobiDB-lite"/>
    </source>
</evidence>
<name>A0AAD7GCT4_9AGAR</name>
<evidence type="ECO:0000313" key="4">
    <source>
        <dbReference type="Proteomes" id="UP001215598"/>
    </source>
</evidence>
<proteinExistence type="predicted"/>
<protein>
    <recommendedName>
        <fullName evidence="2">DUF6589 domain-containing protein</fullName>
    </recommendedName>
</protein>
<gene>
    <name evidence="3" type="ORF">B0H16DRAFT_1753086</name>
</gene>
<dbReference type="EMBL" id="JARKIB010000945">
    <property type="protein sequence ID" value="KAJ7688510.1"/>
    <property type="molecule type" value="Genomic_DNA"/>
</dbReference>
<keyword evidence="4" id="KW-1185">Reference proteome</keyword>
<evidence type="ECO:0000313" key="3">
    <source>
        <dbReference type="EMBL" id="KAJ7688510.1"/>
    </source>
</evidence>
<dbReference type="InterPro" id="IPR046496">
    <property type="entry name" value="DUF6589"/>
</dbReference>
<accession>A0AAD7GCT4</accession>
<dbReference type="AlphaFoldDB" id="A0AAD7GCT4"/>